<comment type="similarity">
    <text evidence="2 8">Belongs to the nucleobase:cation symporter-2 (NCS2) (TC 2.A.40) family. Azg-like subfamily.</text>
</comment>
<dbReference type="InterPro" id="IPR006043">
    <property type="entry name" value="NCS2"/>
</dbReference>
<dbReference type="GO" id="GO:0005886">
    <property type="term" value="C:plasma membrane"/>
    <property type="evidence" value="ECO:0007669"/>
    <property type="project" value="UniProtKB-SubCell"/>
</dbReference>
<feature type="transmembrane region" description="Helical" evidence="9">
    <location>
        <begin position="74"/>
        <end position="93"/>
    </location>
</feature>
<evidence type="ECO:0000256" key="2">
    <source>
        <dbReference type="ARBA" id="ARBA00005697"/>
    </source>
</evidence>
<keyword evidence="5 8" id="KW-0812">Transmembrane</keyword>
<dbReference type="AlphaFoldDB" id="A0AA49GTJ2"/>
<evidence type="ECO:0000256" key="6">
    <source>
        <dbReference type="ARBA" id="ARBA00022989"/>
    </source>
</evidence>
<feature type="transmembrane region" description="Helical" evidence="9">
    <location>
        <begin position="99"/>
        <end position="121"/>
    </location>
</feature>
<dbReference type="PANTHER" id="PTHR43337">
    <property type="entry name" value="XANTHINE/URACIL PERMEASE C887.17-RELATED"/>
    <property type="match status" value="1"/>
</dbReference>
<proteinExistence type="inferred from homology"/>
<feature type="transmembrane region" description="Helical" evidence="9">
    <location>
        <begin position="317"/>
        <end position="339"/>
    </location>
</feature>
<dbReference type="Pfam" id="PF00860">
    <property type="entry name" value="Xan_ur_permease"/>
    <property type="match status" value="2"/>
</dbReference>
<feature type="transmembrane region" description="Helical" evidence="9">
    <location>
        <begin position="12"/>
        <end position="33"/>
    </location>
</feature>
<protein>
    <submittedName>
        <fullName evidence="10">NCS2 family permease</fullName>
    </submittedName>
</protein>
<reference evidence="10" key="2">
    <citation type="journal article" date="2024" name="Antonie Van Leeuwenhoek">
        <title>Roseihalotalea indica gen. nov., sp. nov., a halophilic Bacteroidetes from mesopelagic Southwest Indian Ocean with higher carbohydrate metabolic potential.</title>
        <authorList>
            <person name="Chen B."/>
            <person name="Zhang M."/>
            <person name="Lin D."/>
            <person name="Ye J."/>
            <person name="Tang K."/>
        </authorList>
    </citation>
    <scope>NUCLEOTIDE SEQUENCE</scope>
    <source>
        <strain evidence="10">TK19036</strain>
    </source>
</reference>
<dbReference type="PANTHER" id="PTHR43337:SF1">
    <property type="entry name" value="XANTHINE_URACIL PERMEASE C887.17-RELATED"/>
    <property type="match status" value="1"/>
</dbReference>
<gene>
    <name evidence="10" type="ORF">K4G66_06915</name>
</gene>
<comment type="subcellular location">
    <subcellularLocation>
        <location evidence="1 8">Cell membrane</location>
        <topology evidence="1 8">Multi-pass membrane protein</topology>
    </subcellularLocation>
</comment>
<sequence>MDLFKLRENQTSVRTEVIAGLTTFFTMAYIIFVNPSILQQAGMNYNSVLIATCVAAAVGTLMMALVANYPFAQAPGMGLNAFFAFTVVLQNGFTWQQGLAIVFISGILFIILTVTGARSAIVDALPDAIRYAIPAGIGLFITLIGFNNAGLIRMNQGPIIDIILGAETLEAGSLIEQIQQAPPQILEMGNLSDPSVLVACIGLVIIGILYALRVQGGILFSIILTTIVALLFGVTQFPEDLSFTDVSLAGTWFQLDFAGLFNTESSSLGQVIATLLVVIISFSMVDLFDTIGTLIGTADKGGFLDEQGRLPRMKRSLLSDALATTFGALLGTSTVTTYIESNAGIAAGGKTGLTALVVAILFLLSIFLAPLAGMVPAAATAPALILVGMLMIQSIQKVNFNNFDDALPAFLTMVLMPFTYSIANGIAAGIIFYVLIKLVKRKFSEIPLTLYVLTGLFILKFAL</sequence>
<keyword evidence="7 8" id="KW-0472">Membrane</keyword>
<keyword evidence="6 8" id="KW-1133">Transmembrane helix</keyword>
<feature type="transmembrane region" description="Helical" evidence="9">
    <location>
        <begin position="128"/>
        <end position="146"/>
    </location>
</feature>
<keyword evidence="4 8" id="KW-1003">Cell membrane</keyword>
<dbReference type="EMBL" id="CP120682">
    <property type="protein sequence ID" value="WKN38431.1"/>
    <property type="molecule type" value="Genomic_DNA"/>
</dbReference>
<evidence type="ECO:0000256" key="9">
    <source>
        <dbReference type="SAM" id="Phobius"/>
    </source>
</evidence>
<accession>A0AA49GTJ2</accession>
<feature type="transmembrane region" description="Helical" evidence="9">
    <location>
        <begin position="219"/>
        <end position="237"/>
    </location>
</feature>
<feature type="transmembrane region" description="Helical" evidence="9">
    <location>
        <begin position="45"/>
        <end position="67"/>
    </location>
</feature>
<dbReference type="InterPro" id="IPR026033">
    <property type="entry name" value="Azg-like_bact_archaea"/>
</dbReference>
<organism evidence="10">
    <name type="scientific">Roseihalotalea indica</name>
    <dbReference type="NCBI Taxonomy" id="2867963"/>
    <lineage>
        <taxon>Bacteria</taxon>
        <taxon>Pseudomonadati</taxon>
        <taxon>Bacteroidota</taxon>
        <taxon>Cytophagia</taxon>
        <taxon>Cytophagales</taxon>
        <taxon>Catalimonadaceae</taxon>
        <taxon>Roseihalotalea</taxon>
    </lineage>
</organism>
<evidence type="ECO:0000256" key="3">
    <source>
        <dbReference type="ARBA" id="ARBA00022448"/>
    </source>
</evidence>
<feature type="transmembrane region" description="Helical" evidence="9">
    <location>
        <begin position="271"/>
        <end position="296"/>
    </location>
</feature>
<name>A0AA49GTJ2_9BACT</name>
<feature type="transmembrane region" description="Helical" evidence="9">
    <location>
        <begin position="345"/>
        <end position="368"/>
    </location>
</feature>
<evidence type="ECO:0000256" key="4">
    <source>
        <dbReference type="ARBA" id="ARBA00022475"/>
    </source>
</evidence>
<evidence type="ECO:0000256" key="7">
    <source>
        <dbReference type="ARBA" id="ARBA00023136"/>
    </source>
</evidence>
<dbReference type="GO" id="GO:0005345">
    <property type="term" value="F:purine nucleobase transmembrane transporter activity"/>
    <property type="evidence" value="ECO:0007669"/>
    <property type="project" value="TreeGrafter"/>
</dbReference>
<feature type="transmembrane region" description="Helical" evidence="9">
    <location>
        <begin position="375"/>
        <end position="395"/>
    </location>
</feature>
<reference evidence="10" key="1">
    <citation type="journal article" date="2023" name="Comput. Struct. Biotechnol. J.">
        <title>Discovery of a novel marine Bacteroidetes with a rich repertoire of carbohydrate-active enzymes.</title>
        <authorList>
            <person name="Chen B."/>
            <person name="Liu G."/>
            <person name="Chen Q."/>
            <person name="Wang H."/>
            <person name="Liu L."/>
            <person name="Tang K."/>
        </authorList>
    </citation>
    <scope>NUCLEOTIDE SEQUENCE</scope>
    <source>
        <strain evidence="10">TK19036</strain>
    </source>
</reference>
<feature type="transmembrane region" description="Helical" evidence="9">
    <location>
        <begin position="443"/>
        <end position="462"/>
    </location>
</feature>
<keyword evidence="3 8" id="KW-0813">Transport</keyword>
<evidence type="ECO:0000313" key="10">
    <source>
        <dbReference type="EMBL" id="WKN38431.1"/>
    </source>
</evidence>
<evidence type="ECO:0000256" key="5">
    <source>
        <dbReference type="ARBA" id="ARBA00022692"/>
    </source>
</evidence>
<dbReference type="InterPro" id="IPR045018">
    <property type="entry name" value="Azg-like"/>
</dbReference>
<evidence type="ECO:0000256" key="1">
    <source>
        <dbReference type="ARBA" id="ARBA00004651"/>
    </source>
</evidence>
<dbReference type="PIRSF" id="PIRSF005353">
    <property type="entry name" value="PbuG"/>
    <property type="match status" value="1"/>
</dbReference>
<evidence type="ECO:0000256" key="8">
    <source>
        <dbReference type="PIRNR" id="PIRNR005353"/>
    </source>
</evidence>
<feature type="transmembrane region" description="Helical" evidence="9">
    <location>
        <begin position="415"/>
        <end position="436"/>
    </location>
</feature>